<evidence type="ECO:0000313" key="11">
    <source>
        <dbReference type="Proteomes" id="UP000250086"/>
    </source>
</evidence>
<evidence type="ECO:0000256" key="3">
    <source>
        <dbReference type="ARBA" id="ARBA00022448"/>
    </source>
</evidence>
<dbReference type="InterPro" id="IPR047817">
    <property type="entry name" value="ABC2_TM_bact-type"/>
</dbReference>
<evidence type="ECO:0000259" key="9">
    <source>
        <dbReference type="PROSITE" id="PS51012"/>
    </source>
</evidence>
<keyword evidence="7 8" id="KW-0472">Membrane</keyword>
<dbReference type="PANTHER" id="PTHR30294">
    <property type="entry name" value="MEMBRANE COMPONENT OF ABC TRANSPORTER YHHJ-RELATED"/>
    <property type="match status" value="1"/>
</dbReference>
<keyword evidence="6 8" id="KW-1133">Transmembrane helix</keyword>
<feature type="domain" description="ABC transmembrane type-2" evidence="9">
    <location>
        <begin position="143"/>
        <end position="369"/>
    </location>
</feature>
<feature type="transmembrane region" description="Helical" evidence="8">
    <location>
        <begin position="225"/>
        <end position="247"/>
    </location>
</feature>
<organism evidence="10 11">
    <name type="scientific">Anaerobiospirillum thomasii</name>
    <dbReference type="NCBI Taxonomy" id="179995"/>
    <lineage>
        <taxon>Bacteria</taxon>
        <taxon>Pseudomonadati</taxon>
        <taxon>Pseudomonadota</taxon>
        <taxon>Gammaproteobacteria</taxon>
        <taxon>Aeromonadales</taxon>
        <taxon>Succinivibrionaceae</taxon>
        <taxon>Anaerobiospirillum</taxon>
    </lineage>
</organism>
<evidence type="ECO:0000256" key="1">
    <source>
        <dbReference type="ARBA" id="ARBA00004651"/>
    </source>
</evidence>
<dbReference type="Proteomes" id="UP000250086">
    <property type="component" value="Unassembled WGS sequence"/>
</dbReference>
<sequence>MNFMHVKALCYKEILQIKNDRSVFIIIFVMPVILIMIYGFGLMMDVKPVKVALFDADNSSLSIKIRQDIGGSDYFALKNVTSLQQGRDLLYKNEVIALIVLPEDLERNVYINKGSVLVNINGSESFNAFVSQNYITSAIDMSVSSYLKGRAHTLSHKIFAINYRHYFNQRDNSSDFLMPGQIVGIVTLIACFMCSIVIAREFDRDSFDGLKATAMSAFEFVLSKFIPYFILALTGAFLTVVLSFFIFDLPYRGSYLMGGSVLVMYVFTSVSLGLFISVLTKNQFLASVLSVIVSFLPSILLSGIIFDLRAIAPFIAKIAYALPPTYAVEAMRISFLSGGSMDIVLFDLMYISVCGAVFYALCVYLVRKSLNGRS</sequence>
<keyword evidence="3" id="KW-0813">Transport</keyword>
<evidence type="ECO:0000256" key="5">
    <source>
        <dbReference type="ARBA" id="ARBA00022692"/>
    </source>
</evidence>
<evidence type="ECO:0000256" key="4">
    <source>
        <dbReference type="ARBA" id="ARBA00022475"/>
    </source>
</evidence>
<name>A0A2X0VAK4_9GAMM</name>
<dbReference type="PROSITE" id="PS51012">
    <property type="entry name" value="ABC_TM2"/>
    <property type="match status" value="1"/>
</dbReference>
<dbReference type="GO" id="GO:0140359">
    <property type="term" value="F:ABC-type transporter activity"/>
    <property type="evidence" value="ECO:0007669"/>
    <property type="project" value="InterPro"/>
</dbReference>
<evidence type="ECO:0000256" key="7">
    <source>
        <dbReference type="ARBA" id="ARBA00023136"/>
    </source>
</evidence>
<dbReference type="AlphaFoldDB" id="A0A2X0VAK4"/>
<comment type="similarity">
    <text evidence="2">Belongs to the ABC-2 integral membrane protein family.</text>
</comment>
<evidence type="ECO:0000256" key="6">
    <source>
        <dbReference type="ARBA" id="ARBA00022989"/>
    </source>
</evidence>
<feature type="transmembrane region" description="Helical" evidence="8">
    <location>
        <begin position="23"/>
        <end position="43"/>
    </location>
</feature>
<dbReference type="GO" id="GO:0005886">
    <property type="term" value="C:plasma membrane"/>
    <property type="evidence" value="ECO:0007669"/>
    <property type="project" value="UniProtKB-SubCell"/>
</dbReference>
<evidence type="ECO:0000256" key="2">
    <source>
        <dbReference type="ARBA" id="ARBA00007783"/>
    </source>
</evidence>
<feature type="transmembrane region" description="Helical" evidence="8">
    <location>
        <begin position="176"/>
        <end position="199"/>
    </location>
</feature>
<comment type="subcellular location">
    <subcellularLocation>
        <location evidence="1">Cell membrane</location>
        <topology evidence="1">Multi-pass membrane protein</topology>
    </subcellularLocation>
</comment>
<dbReference type="Gene3D" id="3.40.1710.10">
    <property type="entry name" value="abc type-2 transporter like domain"/>
    <property type="match status" value="1"/>
</dbReference>
<proteinExistence type="inferred from homology"/>
<feature type="transmembrane region" description="Helical" evidence="8">
    <location>
        <begin position="343"/>
        <end position="366"/>
    </location>
</feature>
<evidence type="ECO:0000256" key="8">
    <source>
        <dbReference type="SAM" id="Phobius"/>
    </source>
</evidence>
<gene>
    <name evidence="10" type="primary">ybhS</name>
    <name evidence="10" type="ORF">NCTC13093_02227</name>
</gene>
<dbReference type="InterPro" id="IPR013525">
    <property type="entry name" value="ABC2_TM"/>
</dbReference>
<protein>
    <submittedName>
        <fullName evidence="10">Inner membrane transport permease ybhS</fullName>
    </submittedName>
</protein>
<evidence type="ECO:0000313" key="10">
    <source>
        <dbReference type="EMBL" id="SPT70803.1"/>
    </source>
</evidence>
<keyword evidence="11" id="KW-1185">Reference proteome</keyword>
<dbReference type="Pfam" id="PF12698">
    <property type="entry name" value="ABC2_membrane_3"/>
    <property type="match status" value="1"/>
</dbReference>
<reference evidence="10 11" key="1">
    <citation type="submission" date="2018-06" db="EMBL/GenBank/DDBJ databases">
        <authorList>
            <consortium name="Pathogen Informatics"/>
            <person name="Doyle S."/>
        </authorList>
    </citation>
    <scope>NUCLEOTIDE SEQUENCE [LARGE SCALE GENOMIC DNA]</scope>
    <source>
        <strain evidence="10 11">NCTC13093</strain>
    </source>
</reference>
<feature type="transmembrane region" description="Helical" evidence="8">
    <location>
        <begin position="254"/>
        <end position="278"/>
    </location>
</feature>
<dbReference type="InterPro" id="IPR051449">
    <property type="entry name" value="ABC-2_transporter_component"/>
</dbReference>
<dbReference type="EMBL" id="UAPV01000001">
    <property type="protein sequence ID" value="SPT70803.1"/>
    <property type="molecule type" value="Genomic_DNA"/>
</dbReference>
<keyword evidence="4" id="KW-1003">Cell membrane</keyword>
<keyword evidence="5 8" id="KW-0812">Transmembrane</keyword>
<accession>A0A2X0VAK4</accession>
<feature type="transmembrane region" description="Helical" evidence="8">
    <location>
        <begin position="284"/>
        <end position="306"/>
    </location>
</feature>
<dbReference type="PANTHER" id="PTHR30294:SF29">
    <property type="entry name" value="MULTIDRUG ABC TRANSPORTER PERMEASE YBHS-RELATED"/>
    <property type="match status" value="1"/>
</dbReference>